<dbReference type="EMBL" id="VDMD01000032">
    <property type="protein sequence ID" value="TRM58884.1"/>
    <property type="molecule type" value="Genomic_DNA"/>
</dbReference>
<reference evidence="2 4" key="1">
    <citation type="journal article" date="2019" name="New Phytol.">
        <title>Comparative genomics reveals unique wood-decay strategies and fruiting body development in the Schizophyllaceae.</title>
        <authorList>
            <person name="Almasi E."/>
            <person name="Sahu N."/>
            <person name="Krizsan K."/>
            <person name="Balint B."/>
            <person name="Kovacs G.M."/>
            <person name="Kiss B."/>
            <person name="Cseklye J."/>
            <person name="Drula E."/>
            <person name="Henrissat B."/>
            <person name="Nagy I."/>
            <person name="Chovatia M."/>
            <person name="Adam C."/>
            <person name="LaButti K."/>
            <person name="Lipzen A."/>
            <person name="Riley R."/>
            <person name="Grigoriev I.V."/>
            <person name="Nagy L.G."/>
        </authorList>
    </citation>
    <scope>NUCLEOTIDE SEQUENCE [LARGE SCALE GENOMIC DNA]</scope>
    <source>
        <strain evidence="2 4">NL-1724</strain>
    </source>
</reference>
<comment type="caution">
    <text evidence="2">The sequence shown here is derived from an EMBL/GenBank/DDBJ whole genome shotgun (WGS) entry which is preliminary data.</text>
</comment>
<gene>
    <name evidence="2" type="ORF">BD626DRAFT_509933</name>
    <name evidence="3" type="ORF">BD626DRAFT_509966</name>
</gene>
<dbReference type="Proteomes" id="UP000320762">
    <property type="component" value="Unassembled WGS sequence"/>
</dbReference>
<organism evidence="2 4">
    <name type="scientific">Schizophyllum amplum</name>
    <dbReference type="NCBI Taxonomy" id="97359"/>
    <lineage>
        <taxon>Eukaryota</taxon>
        <taxon>Fungi</taxon>
        <taxon>Dikarya</taxon>
        <taxon>Basidiomycota</taxon>
        <taxon>Agaricomycotina</taxon>
        <taxon>Agaricomycetes</taxon>
        <taxon>Agaricomycetidae</taxon>
        <taxon>Agaricales</taxon>
        <taxon>Schizophyllaceae</taxon>
        <taxon>Schizophyllum</taxon>
    </lineage>
</organism>
<evidence type="ECO:0000256" key="1">
    <source>
        <dbReference type="SAM" id="MobiDB-lite"/>
    </source>
</evidence>
<accession>A0A550C254</accession>
<evidence type="ECO:0000313" key="2">
    <source>
        <dbReference type="EMBL" id="TRM58879.1"/>
    </source>
</evidence>
<reference evidence="2" key="2">
    <citation type="submission" date="2019-06" db="EMBL/GenBank/DDBJ databases">
        <authorList>
            <consortium name="DOE Joint Genome Institute"/>
            <person name="Ahrendt S.R."/>
            <person name="Cantor M.N."/>
            <person name="Hua S.X."/>
        </authorList>
    </citation>
    <scope>NUCLEOTIDE SEQUENCE</scope>
    <source>
        <strain evidence="2">NL-1724</strain>
    </source>
</reference>
<protein>
    <submittedName>
        <fullName evidence="2">Uncharacterized protein</fullName>
    </submittedName>
</protein>
<name>A0A550C254_9AGAR</name>
<dbReference type="EMBL" id="VDMD01000032">
    <property type="protein sequence ID" value="TRM58879.1"/>
    <property type="molecule type" value="Genomic_DNA"/>
</dbReference>
<feature type="non-terminal residue" evidence="2">
    <location>
        <position position="1"/>
    </location>
</feature>
<dbReference type="AlphaFoldDB" id="A0A550C254"/>
<sequence>LKSYLTRPAAENPAKATQENRDERSKQQRKAIPNKAAPSNAPPECLSSPRSVSPLIRMLWGTSGTRISAVSRRS</sequence>
<proteinExistence type="predicted"/>
<feature type="region of interest" description="Disordered" evidence="1">
    <location>
        <begin position="1"/>
        <end position="52"/>
    </location>
</feature>
<keyword evidence="4" id="KW-1185">Reference proteome</keyword>
<evidence type="ECO:0000313" key="4">
    <source>
        <dbReference type="Proteomes" id="UP000320762"/>
    </source>
</evidence>
<evidence type="ECO:0000313" key="3">
    <source>
        <dbReference type="EMBL" id="TRM58884.1"/>
    </source>
</evidence>